<protein>
    <submittedName>
        <fullName evidence="1">Uncharacterized protein</fullName>
    </submittedName>
</protein>
<dbReference type="AlphaFoldDB" id="A0A1Y6BDC6"/>
<gene>
    <name evidence="1" type="ORF">SAMN06296036_10484</name>
</gene>
<dbReference type="Gene3D" id="3.40.390.10">
    <property type="entry name" value="Collagenase (Catalytic Domain)"/>
    <property type="match status" value="1"/>
</dbReference>
<sequence>MNKYRFLSFVWTLLSTALIGAPKPCLYFPIHRDFPMSQACSIVEHQDMDGDGELDWRWNRNFGSLVFPGDPDMDGDGLENFLDHQPLRFNENISHVRSFPSYGLSDDSKIADMQKKLFDLSGIYAIVNQGDFDPRFLKAAIEIFSSPIGLKIKDKLSRVRYMFAFKELSRPQALGLYLEPIDAIVIRTDLSDLSYQELVELIAHELGHGLLFSLFQTASFSQFANDHGGWRLDHRTHIYAKQFLDPFQGTVANGSFPSAYSYSSSHEWFAENVAHYVLASLGYRHKLSEPMMAQIDRLLQH</sequence>
<organism evidence="1 2">
    <name type="scientific">Pseudobacteriovorax antillogorgiicola</name>
    <dbReference type="NCBI Taxonomy" id="1513793"/>
    <lineage>
        <taxon>Bacteria</taxon>
        <taxon>Pseudomonadati</taxon>
        <taxon>Bdellovibrionota</taxon>
        <taxon>Oligoflexia</taxon>
        <taxon>Oligoflexales</taxon>
        <taxon>Pseudobacteriovoracaceae</taxon>
        <taxon>Pseudobacteriovorax</taxon>
    </lineage>
</organism>
<evidence type="ECO:0000313" key="2">
    <source>
        <dbReference type="Proteomes" id="UP000192907"/>
    </source>
</evidence>
<evidence type="ECO:0000313" key="1">
    <source>
        <dbReference type="EMBL" id="SMF05630.1"/>
    </source>
</evidence>
<dbReference type="GO" id="GO:0008237">
    <property type="term" value="F:metallopeptidase activity"/>
    <property type="evidence" value="ECO:0007669"/>
    <property type="project" value="InterPro"/>
</dbReference>
<proteinExistence type="predicted"/>
<accession>A0A1Y6BDC6</accession>
<dbReference type="RefSeq" id="WP_132316895.1">
    <property type="nucleotide sequence ID" value="NZ_FWZT01000004.1"/>
</dbReference>
<name>A0A1Y6BDC6_9BACT</name>
<dbReference type="Proteomes" id="UP000192907">
    <property type="component" value="Unassembled WGS sequence"/>
</dbReference>
<reference evidence="2" key="1">
    <citation type="submission" date="2017-04" db="EMBL/GenBank/DDBJ databases">
        <authorList>
            <person name="Varghese N."/>
            <person name="Submissions S."/>
        </authorList>
    </citation>
    <scope>NUCLEOTIDE SEQUENCE [LARGE SCALE GENOMIC DNA]</scope>
    <source>
        <strain evidence="2">RKEM611</strain>
    </source>
</reference>
<dbReference type="InterPro" id="IPR024079">
    <property type="entry name" value="MetalloPept_cat_dom_sf"/>
</dbReference>
<dbReference type="EMBL" id="FWZT01000004">
    <property type="protein sequence ID" value="SMF05630.1"/>
    <property type="molecule type" value="Genomic_DNA"/>
</dbReference>
<keyword evidence="2" id="KW-1185">Reference proteome</keyword>